<dbReference type="EMBL" id="QMQX01000136">
    <property type="protein sequence ID" value="RLE51045.1"/>
    <property type="molecule type" value="Genomic_DNA"/>
</dbReference>
<keyword evidence="1" id="KW-1133">Transmembrane helix</keyword>
<sequence length="414" mass="45783">MNTTRDKGLSVVVTMVVLIVVATLSAIAVYDLFMGRVPKMLPEKPIGGGATLHVDSVKVRELGCNYALKVLINNTANPSSLSNYQVSIELTSGTFDFSHVKSDGGDIRVFDEDFQELPYWIEIWDYPNYALIWVKVPNIPGEGVKTIYLAYGNPSLSSKSNIDAVMDEGLRYFYYDGTNFNTYKGTDVDTNIDHQWGVGLVSIQGNSWEDQYDTVSIRWTGWVKPKGSGTHTFYVTSDDGVRLYVNNTLIIDQWHDQPPTEYSATYAFSQPVSITVNWYERYGGATLRLGWAPADGTGKVYPIPSSYLRCRKHTSPEPYVSLGEEFEFGNILKINVRNSGAGSAKVSQIIVEGGGTIVAVDRDHMVFSDDGVIESGEVETIIALCKFKPKLGVVYTLKVATEEGIYSITQLTAS</sequence>
<dbReference type="Pfam" id="PF10102">
    <property type="entry name" value="DUF2341"/>
    <property type="match status" value="1"/>
</dbReference>
<dbReference type="SMART" id="SM00758">
    <property type="entry name" value="PA14"/>
    <property type="match status" value="1"/>
</dbReference>
<comment type="caution">
    <text evidence="3">The sequence shown here is derived from an EMBL/GenBank/DDBJ whole genome shotgun (WGS) entry which is preliminary data.</text>
</comment>
<accession>A0A497EUW8</accession>
<dbReference type="InterPro" id="IPR018765">
    <property type="entry name" value="DUF2341"/>
</dbReference>
<protein>
    <recommendedName>
        <fullName evidence="2">PA14 domain-containing protein</fullName>
    </recommendedName>
</protein>
<organism evidence="3 4">
    <name type="scientific">Thermoproteota archaeon</name>
    <dbReference type="NCBI Taxonomy" id="2056631"/>
    <lineage>
        <taxon>Archaea</taxon>
        <taxon>Thermoproteota</taxon>
    </lineage>
</organism>
<feature type="transmembrane region" description="Helical" evidence="1">
    <location>
        <begin position="12"/>
        <end position="33"/>
    </location>
</feature>
<dbReference type="PROSITE" id="PS51820">
    <property type="entry name" value="PA14"/>
    <property type="match status" value="1"/>
</dbReference>
<keyword evidence="1" id="KW-0472">Membrane</keyword>
<gene>
    <name evidence="3" type="ORF">DRJ33_06600</name>
</gene>
<dbReference type="InterPro" id="IPR037524">
    <property type="entry name" value="PA14/GLEYA"/>
</dbReference>
<evidence type="ECO:0000259" key="2">
    <source>
        <dbReference type="PROSITE" id="PS51820"/>
    </source>
</evidence>
<feature type="domain" description="PA14" evidence="2">
    <location>
        <begin position="165"/>
        <end position="307"/>
    </location>
</feature>
<evidence type="ECO:0000313" key="3">
    <source>
        <dbReference type="EMBL" id="RLE51045.1"/>
    </source>
</evidence>
<dbReference type="Gene3D" id="3.90.182.10">
    <property type="entry name" value="Toxin - Anthrax Protective Antigen,domain 1"/>
    <property type="match status" value="1"/>
</dbReference>
<keyword evidence="1" id="KW-0812">Transmembrane</keyword>
<reference evidence="3 4" key="1">
    <citation type="submission" date="2018-06" db="EMBL/GenBank/DDBJ databases">
        <title>Extensive metabolic versatility and redundancy in microbially diverse, dynamic hydrothermal sediments.</title>
        <authorList>
            <person name="Dombrowski N."/>
            <person name="Teske A."/>
            <person name="Baker B.J."/>
        </authorList>
    </citation>
    <scope>NUCLEOTIDE SEQUENCE [LARGE SCALE GENOMIC DNA]</scope>
    <source>
        <strain evidence="3">B34_G17</strain>
    </source>
</reference>
<dbReference type="SUPFAM" id="SSF56988">
    <property type="entry name" value="Anthrax protective antigen"/>
    <property type="match status" value="1"/>
</dbReference>
<dbReference type="AlphaFoldDB" id="A0A497EUW8"/>
<evidence type="ECO:0000256" key="1">
    <source>
        <dbReference type="SAM" id="Phobius"/>
    </source>
</evidence>
<dbReference type="Proteomes" id="UP000272051">
    <property type="component" value="Unassembled WGS sequence"/>
</dbReference>
<dbReference type="InterPro" id="IPR011658">
    <property type="entry name" value="PA14_dom"/>
</dbReference>
<proteinExistence type="predicted"/>
<evidence type="ECO:0000313" key="4">
    <source>
        <dbReference type="Proteomes" id="UP000272051"/>
    </source>
</evidence>
<name>A0A497EUW8_9CREN</name>